<feature type="transmembrane region" description="Helical" evidence="21">
    <location>
        <begin position="1129"/>
        <end position="1148"/>
    </location>
</feature>
<name>A0AAY4A191_9TELE</name>
<dbReference type="PROSITE" id="PS51111">
    <property type="entry name" value="REJ"/>
    <property type="match status" value="1"/>
</dbReference>
<keyword evidence="9" id="KW-0106">Calcium</keyword>
<keyword evidence="7 21" id="KW-0812">Transmembrane</keyword>
<keyword evidence="3" id="KW-0813">Transport</keyword>
<dbReference type="FunFam" id="2.60.60.20:FF:000017">
    <property type="entry name" value="Polycystin 1 like 1, transient receptor potential channel interacting"/>
    <property type="match status" value="1"/>
</dbReference>
<dbReference type="InterPro" id="IPR022409">
    <property type="entry name" value="PKD/Chitinase_dom"/>
</dbReference>
<evidence type="ECO:0000313" key="26">
    <source>
        <dbReference type="Ensembl" id="ENSDCDP00010000896.1"/>
    </source>
</evidence>
<evidence type="ECO:0000256" key="5">
    <source>
        <dbReference type="ARBA" id="ARBA00022568"/>
    </source>
</evidence>
<proteinExistence type="inferred from homology"/>
<evidence type="ECO:0000256" key="20">
    <source>
        <dbReference type="SAM" id="MobiDB-lite"/>
    </source>
</evidence>
<dbReference type="GO" id="GO:0060170">
    <property type="term" value="C:ciliary membrane"/>
    <property type="evidence" value="ECO:0007669"/>
    <property type="project" value="UniProtKB-SubCell"/>
</dbReference>
<evidence type="ECO:0000256" key="16">
    <source>
        <dbReference type="ARBA" id="ARBA00023273"/>
    </source>
</evidence>
<feature type="domain" description="REJ" evidence="25">
    <location>
        <begin position="206"/>
        <end position="672"/>
    </location>
</feature>
<feature type="transmembrane region" description="Helical" evidence="21">
    <location>
        <begin position="1465"/>
        <end position="1487"/>
    </location>
</feature>
<keyword evidence="5" id="KW-0109">Calcium transport</keyword>
<dbReference type="Gene3D" id="2.60.40.10">
    <property type="entry name" value="Immunoglobulins"/>
    <property type="match status" value="2"/>
</dbReference>
<dbReference type="Pfam" id="PF02010">
    <property type="entry name" value="REJ"/>
    <property type="match status" value="1"/>
</dbReference>
<dbReference type="GeneTree" id="ENSGT00940000162104"/>
<keyword evidence="22" id="KW-0732">Signal</keyword>
<evidence type="ECO:0000256" key="17">
    <source>
        <dbReference type="ARBA" id="ARBA00023303"/>
    </source>
</evidence>
<feature type="region of interest" description="Disordered" evidence="20">
    <location>
        <begin position="474"/>
        <end position="530"/>
    </location>
</feature>
<evidence type="ECO:0000256" key="7">
    <source>
        <dbReference type="ARBA" id="ARBA00022692"/>
    </source>
</evidence>
<keyword evidence="4" id="KW-1003">Cell membrane</keyword>
<evidence type="ECO:0000256" key="21">
    <source>
        <dbReference type="SAM" id="Phobius"/>
    </source>
</evidence>
<dbReference type="InterPro" id="IPR001024">
    <property type="entry name" value="PLAT/LH2_dom"/>
</dbReference>
<feature type="domain" description="PKD" evidence="23">
    <location>
        <begin position="62"/>
        <end position="103"/>
    </location>
</feature>
<evidence type="ECO:0000259" key="24">
    <source>
        <dbReference type="PROSITE" id="PS50095"/>
    </source>
</evidence>
<organism evidence="26 27">
    <name type="scientific">Denticeps clupeoides</name>
    <name type="common">denticle herring</name>
    <dbReference type="NCBI Taxonomy" id="299321"/>
    <lineage>
        <taxon>Eukaryota</taxon>
        <taxon>Metazoa</taxon>
        <taxon>Chordata</taxon>
        <taxon>Craniata</taxon>
        <taxon>Vertebrata</taxon>
        <taxon>Euteleostomi</taxon>
        <taxon>Actinopterygii</taxon>
        <taxon>Neopterygii</taxon>
        <taxon>Teleostei</taxon>
        <taxon>Clupei</taxon>
        <taxon>Clupeiformes</taxon>
        <taxon>Denticipitoidei</taxon>
        <taxon>Denticipitidae</taxon>
        <taxon>Denticeps</taxon>
    </lineage>
</organism>
<evidence type="ECO:0000256" key="11">
    <source>
        <dbReference type="ARBA" id="ARBA00023065"/>
    </source>
</evidence>
<evidence type="ECO:0000313" key="27">
    <source>
        <dbReference type="Proteomes" id="UP000694580"/>
    </source>
</evidence>
<evidence type="ECO:0000256" key="2">
    <source>
        <dbReference type="ARBA" id="ARBA00007200"/>
    </source>
</evidence>
<keyword evidence="10 21" id="KW-1133">Transmembrane helix</keyword>
<keyword evidence="14" id="KW-1015">Disulfide bond</keyword>
<feature type="transmembrane region" description="Helical" evidence="21">
    <location>
        <begin position="1424"/>
        <end position="1445"/>
    </location>
</feature>
<dbReference type="InterPro" id="IPR013783">
    <property type="entry name" value="Ig-like_fold"/>
</dbReference>
<feature type="transmembrane region" description="Helical" evidence="21">
    <location>
        <begin position="924"/>
        <end position="943"/>
    </location>
</feature>
<dbReference type="InterPro" id="IPR000601">
    <property type="entry name" value="PKD_dom"/>
</dbReference>
<dbReference type="Proteomes" id="UP000694580">
    <property type="component" value="Chromosome 2"/>
</dbReference>
<dbReference type="CDD" id="cd00146">
    <property type="entry name" value="PKD"/>
    <property type="match status" value="2"/>
</dbReference>
<keyword evidence="15" id="KW-0325">Glycoprotein</keyword>
<feature type="transmembrane region" description="Helical" evidence="21">
    <location>
        <begin position="1382"/>
        <end position="1404"/>
    </location>
</feature>
<keyword evidence="12" id="KW-0969">Cilium</keyword>
<evidence type="ECO:0000256" key="6">
    <source>
        <dbReference type="ARBA" id="ARBA00022673"/>
    </source>
</evidence>
<evidence type="ECO:0000256" key="14">
    <source>
        <dbReference type="ARBA" id="ARBA00023157"/>
    </source>
</evidence>
<dbReference type="Pfam" id="PF20519">
    <property type="entry name" value="Polycystin_dom"/>
    <property type="match status" value="1"/>
</dbReference>
<dbReference type="SMART" id="SM00308">
    <property type="entry name" value="LH2"/>
    <property type="match status" value="1"/>
</dbReference>
<keyword evidence="8" id="KW-0677">Repeat</keyword>
<dbReference type="Ensembl" id="ENSDCDT00010000935.1">
    <property type="protein sequence ID" value="ENSDCDP00010000896.1"/>
    <property type="gene ID" value="ENSDCDG00010000505.1"/>
</dbReference>
<dbReference type="Pfam" id="PF00801">
    <property type="entry name" value="PKD"/>
    <property type="match status" value="2"/>
</dbReference>
<comment type="similarity">
    <text evidence="2">Belongs to the polycystin family.</text>
</comment>
<evidence type="ECO:0000256" key="8">
    <source>
        <dbReference type="ARBA" id="ARBA00022737"/>
    </source>
</evidence>
<evidence type="ECO:0000256" key="3">
    <source>
        <dbReference type="ARBA" id="ARBA00022448"/>
    </source>
</evidence>
<feature type="domain" description="PLAT" evidence="24">
    <location>
        <begin position="968"/>
        <end position="1085"/>
    </location>
</feature>
<keyword evidence="13 21" id="KW-0472">Membrane</keyword>
<evidence type="ECO:0000256" key="18">
    <source>
        <dbReference type="ARBA" id="ARBA00073797"/>
    </source>
</evidence>
<dbReference type="InterPro" id="IPR002859">
    <property type="entry name" value="PKD/REJ-like"/>
</dbReference>
<evidence type="ECO:0000256" key="19">
    <source>
        <dbReference type="PROSITE-ProRule" id="PRU00152"/>
    </source>
</evidence>
<dbReference type="InterPro" id="IPR035986">
    <property type="entry name" value="PKD_dom_sf"/>
</dbReference>
<reference evidence="26 27" key="1">
    <citation type="submission" date="2020-06" db="EMBL/GenBank/DDBJ databases">
        <authorList>
            <consortium name="Wellcome Sanger Institute Data Sharing"/>
        </authorList>
    </citation>
    <scope>NUCLEOTIDE SEQUENCE [LARGE SCALE GENOMIC DNA]</scope>
</reference>
<feature type="signal peptide" evidence="22">
    <location>
        <begin position="1"/>
        <end position="25"/>
    </location>
</feature>
<dbReference type="SUPFAM" id="SSF49723">
    <property type="entry name" value="Lipase/lipooxygenase domain (PLAT/LH2 domain)"/>
    <property type="match status" value="1"/>
</dbReference>
<dbReference type="SMART" id="SM00089">
    <property type="entry name" value="PKD"/>
    <property type="match status" value="2"/>
</dbReference>
<keyword evidence="6" id="KW-0107">Calcium channel</keyword>
<feature type="domain" description="PKD" evidence="23">
    <location>
        <begin position="148"/>
        <end position="193"/>
    </location>
</feature>
<accession>A0AAY4A191</accession>
<evidence type="ECO:0000256" key="13">
    <source>
        <dbReference type="ARBA" id="ARBA00023136"/>
    </source>
</evidence>
<evidence type="ECO:0000256" key="10">
    <source>
        <dbReference type="ARBA" id="ARBA00022989"/>
    </source>
</evidence>
<protein>
    <recommendedName>
        <fullName evidence="18">Polycystin-1-like protein 1</fullName>
    </recommendedName>
</protein>
<evidence type="ECO:0000259" key="23">
    <source>
        <dbReference type="PROSITE" id="PS50093"/>
    </source>
</evidence>
<keyword evidence="11" id="KW-0406">Ion transport</keyword>
<comment type="subcellular location">
    <subcellularLocation>
        <location evidence="1">Cell projection</location>
        <location evidence="1">Cilium membrane</location>
        <topology evidence="1">Multi-pass membrane protein</topology>
    </subcellularLocation>
</comment>
<dbReference type="Gene3D" id="2.60.60.20">
    <property type="entry name" value="PLAT/LH2 domain"/>
    <property type="match status" value="1"/>
</dbReference>
<keyword evidence="17" id="KW-0407">Ion channel</keyword>
<feature type="transmembrane region" description="Helical" evidence="21">
    <location>
        <begin position="1154"/>
        <end position="1180"/>
    </location>
</feature>
<evidence type="ECO:0000259" key="25">
    <source>
        <dbReference type="PROSITE" id="PS51111"/>
    </source>
</evidence>
<reference evidence="26" key="2">
    <citation type="submission" date="2025-08" db="UniProtKB">
        <authorList>
            <consortium name="Ensembl"/>
        </authorList>
    </citation>
    <scope>IDENTIFICATION</scope>
</reference>
<dbReference type="PROSITE" id="PS50095">
    <property type="entry name" value="PLAT"/>
    <property type="match status" value="1"/>
</dbReference>
<sequence length="1527" mass="173599">MTITQLPFNILRFLMHLCFLMRSWQQYFTLRSPLLPFNLAVKIYSDKQVCGTGTDITFRAVTEEPDLLHFLWHFGDGPAIKTSLRTITKKYSVPNRYRVTVTAFSEGRSISSEVFFVVVQRPVHLNRLQFRPSVLINTSVDFHCRLDAGTNATYLWSFGDETVELGRSGTQHVYGREGEFAVEVTVFNLVSSAFLRGRIFVVHEPCQPPPVKNMGPKKIQVHRSQAVSLGVTYEADIDCNTSQGLLYSWQLRDPRGKKVLLPAVETHRQNIELPKFFLHYGIYTAIARVRVLGSVVYSNYTVEVEVVPQDPVSVINGATNVFINRHNTAVIALNGERSHDPDYPDDSLSYNWHCRPVSRVKGPCFVEAVQTSQSRILFPASVLHPGFDQFKFTLTMFLHGVILLISVQVYCDGCWGNAVNWNEQFTVISLCEDCSTSAPGPVLYSWKLYVVNASGKANFRVPFCSTVDMSGPSRVLSRHSSSAPDPPDSAQSSDSQPQPTARTEESTSSTSTPHTATSAAGPPDASFPLMGSVREKHVDSTRMNSGSRQTVLGKSQLFFTSREAPRGIRCQIQPSKGFEIHTDFSVFCASGKEDYLYEYSYSVGDDPPRVLYEGTDFQHYFRLPAGDPEAHFKVTVYTLIKNRFGTWSKSCSATVEVLPSVRMNESSSKNPDEELNTSHHSVSTSLMALKTLRYRKFQNTVHSVGSTNIQVPRGLEPYISHRQSNDLCIIAQFRHFKKKLHIWGGMVRFIYGVSEFTLLRSRLNLHRFNITSEHHQQALRITVAFTPPGSKAFPVMLLFRMFEQPSPTSYSIKRIHQWEGNTVSIFIPPLSHLKDAGAGYFMLLNADYNRNLRNKYISPAVNYTLNVELSQCLSWEGVREWTPDGCTPVPGLSSFHINCRYHIRLGCLHILLTNSLCSHYKSVMVYYVMALSLAVYAVLMIVCKRADVGSQRRKAFYLLPDNNPADQQCYSITVDTGLRSAADMSAKVYIVLYGDDGVSETRELSFPAGKLFTRNSRSTFVLSTPVSLGPIWKVHLWHDNGGPCPSWYLSHVLVKDLVRGSSWFFLAQCWLAVDEDDGKVERKLVPCKSGLGFRKLLYMKMTEYLEDHHPWLSVYSGPPDGVLTRVQRLTVCLLLLHGYMGPLWFYLVEMTRDCFFFFIYITLSLLPVEMLLFLLFYFCQVTLRRTQSNIIVQHTDRWTKLCLKMDMGVHAVVLSLLLFVTCGKTTDKFNLNKAIRTEFTRGPNSPFQSVRSPEVWWNWTFTTLLDGLYWEHGNSSTANKANALRGTCILIGEPIFTKIEASNNLPEQDICPISVAEVRLRELYSAHWFGRSTRAAAVQFTLYNPPSNLFATVSILVEQLPTGGLWSSAFVESTRLYSDISALHYINMTSELLFLVVTLLQLYVQICSVCQKGFNVYWKDIRNWLEVTIICLTLLYYVGYMYNFTLKVDTIDSLLRENFKKFVDLEFVFTTALLGVILFLTLVKFLFIFQMNKTMAYFVATFKNVSSKFFWSMVNNHRPAYYYLLIL</sequence>
<keyword evidence="27" id="KW-1185">Reference proteome</keyword>
<evidence type="ECO:0000256" key="22">
    <source>
        <dbReference type="SAM" id="SignalP"/>
    </source>
</evidence>
<evidence type="ECO:0000256" key="1">
    <source>
        <dbReference type="ARBA" id="ARBA00004272"/>
    </source>
</evidence>
<comment type="caution">
    <text evidence="19">Lacks conserved residue(s) required for the propagation of feature annotation.</text>
</comment>
<feature type="compositionally biased region" description="Low complexity" evidence="20">
    <location>
        <begin position="480"/>
        <end position="523"/>
    </location>
</feature>
<reference evidence="26" key="3">
    <citation type="submission" date="2025-09" db="UniProtKB">
        <authorList>
            <consortium name="Ensembl"/>
        </authorList>
    </citation>
    <scope>IDENTIFICATION</scope>
</reference>
<dbReference type="InterPro" id="IPR014010">
    <property type="entry name" value="REJ_dom"/>
</dbReference>
<evidence type="ECO:0000256" key="9">
    <source>
        <dbReference type="ARBA" id="ARBA00022837"/>
    </source>
</evidence>
<evidence type="ECO:0000256" key="12">
    <source>
        <dbReference type="ARBA" id="ARBA00023069"/>
    </source>
</evidence>
<evidence type="ECO:0000256" key="15">
    <source>
        <dbReference type="ARBA" id="ARBA00023180"/>
    </source>
</evidence>
<dbReference type="PANTHER" id="PTHR46730:SF4">
    <property type="entry name" value="POLYCYSTIC KIDNEY DISEASE PROTEIN 1-LIKE 1"/>
    <property type="match status" value="1"/>
</dbReference>
<keyword evidence="16" id="KW-0966">Cell projection</keyword>
<feature type="chain" id="PRO_5044331008" description="Polycystin-1-like protein 1" evidence="22">
    <location>
        <begin position="26"/>
        <end position="1527"/>
    </location>
</feature>
<dbReference type="Pfam" id="PF01477">
    <property type="entry name" value="PLAT"/>
    <property type="match status" value="1"/>
</dbReference>
<dbReference type="PROSITE" id="PS50093">
    <property type="entry name" value="PKD"/>
    <property type="match status" value="2"/>
</dbReference>
<dbReference type="InterPro" id="IPR046791">
    <property type="entry name" value="Polycystin_dom"/>
</dbReference>
<evidence type="ECO:0000256" key="4">
    <source>
        <dbReference type="ARBA" id="ARBA00022475"/>
    </source>
</evidence>
<dbReference type="PANTHER" id="PTHR46730">
    <property type="entry name" value="POLYCYSTIN-1"/>
    <property type="match status" value="1"/>
</dbReference>
<dbReference type="InterPro" id="IPR036392">
    <property type="entry name" value="PLAT/LH2_dom_sf"/>
</dbReference>
<dbReference type="GO" id="GO:0005262">
    <property type="term" value="F:calcium channel activity"/>
    <property type="evidence" value="ECO:0007669"/>
    <property type="project" value="UniProtKB-KW"/>
</dbReference>
<dbReference type="SUPFAM" id="SSF49299">
    <property type="entry name" value="PKD domain"/>
    <property type="match status" value="2"/>
</dbReference>